<feature type="compositionally biased region" description="Low complexity" evidence="1">
    <location>
        <begin position="8"/>
        <end position="18"/>
    </location>
</feature>
<organism evidence="2 3">
    <name type="scientific">Ciona savignyi</name>
    <name type="common">Pacific transparent sea squirt</name>
    <dbReference type="NCBI Taxonomy" id="51511"/>
    <lineage>
        <taxon>Eukaryota</taxon>
        <taxon>Metazoa</taxon>
        <taxon>Chordata</taxon>
        <taxon>Tunicata</taxon>
        <taxon>Ascidiacea</taxon>
        <taxon>Phlebobranchia</taxon>
        <taxon>Cionidae</taxon>
        <taxon>Ciona</taxon>
    </lineage>
</organism>
<proteinExistence type="predicted"/>
<feature type="compositionally biased region" description="Polar residues" evidence="1">
    <location>
        <begin position="262"/>
        <end position="294"/>
    </location>
</feature>
<evidence type="ECO:0000256" key="1">
    <source>
        <dbReference type="SAM" id="MobiDB-lite"/>
    </source>
</evidence>
<feature type="compositionally biased region" description="Polar residues" evidence="1">
    <location>
        <begin position="196"/>
        <end position="207"/>
    </location>
</feature>
<sequence>MTPTTTVSSRLNDTTSSSDSDKTIYEPGNKRKALGLVKYNGPSDNELSQVVKSIWEEKASTEKPLSLFKSLFERHLDMQQIRRWMYRSTESHPRPFILPSFKPIRTNIKSRKSSCSRSRRSNSVFSNASSNASDGSKKSKLTKTHPKNSRSEPKAPDYDDLRRRLFMQRNPDYRGSIIDPLEVSSECSTLIRINEDATTGESPTLPTHLTRDGPSSPKRRRRNLPRCQTPPSKHGDDAIMTSFDLEFASSCDDVKRKRHLTSSCNSANDATPMESTSSNGDENLSRMTSRSVTSRALRPSRATKSAGGETPKPIASPKTVGSRGSQVRRFVNRHSSMGSFIKRVIESGVYD</sequence>
<reference evidence="2" key="3">
    <citation type="submission" date="2025-09" db="UniProtKB">
        <authorList>
            <consortium name="Ensembl"/>
        </authorList>
    </citation>
    <scope>IDENTIFICATION</scope>
</reference>
<feature type="region of interest" description="Disordered" evidence="1">
    <location>
        <begin position="262"/>
        <end position="326"/>
    </location>
</feature>
<protein>
    <submittedName>
        <fullName evidence="2">Uncharacterized protein</fullName>
    </submittedName>
</protein>
<dbReference type="Proteomes" id="UP000007875">
    <property type="component" value="Unassembled WGS sequence"/>
</dbReference>
<feature type="region of interest" description="Disordered" evidence="1">
    <location>
        <begin position="108"/>
        <end position="161"/>
    </location>
</feature>
<feature type="compositionally biased region" description="Basic residues" evidence="1">
    <location>
        <begin position="108"/>
        <end position="120"/>
    </location>
</feature>
<feature type="compositionally biased region" description="Basic and acidic residues" evidence="1">
    <location>
        <begin position="149"/>
        <end position="161"/>
    </location>
</feature>
<feature type="region of interest" description="Disordered" evidence="1">
    <location>
        <begin position="195"/>
        <end position="238"/>
    </location>
</feature>
<dbReference type="GeneTree" id="ENSGT00530000068814"/>
<dbReference type="AlphaFoldDB" id="H2YK61"/>
<feature type="compositionally biased region" description="Basic residues" evidence="1">
    <location>
        <begin position="138"/>
        <end position="148"/>
    </location>
</feature>
<reference evidence="2" key="2">
    <citation type="submission" date="2025-08" db="UniProtKB">
        <authorList>
            <consortium name="Ensembl"/>
        </authorList>
    </citation>
    <scope>IDENTIFICATION</scope>
</reference>
<dbReference type="Ensembl" id="ENSCSAVT00000005788.1">
    <property type="protein sequence ID" value="ENSCSAVP00000005713.1"/>
    <property type="gene ID" value="ENSCSAVG00000003398.1"/>
</dbReference>
<keyword evidence="3" id="KW-1185">Reference proteome</keyword>
<dbReference type="HOGENOM" id="CLU_789766_0_0_1"/>
<dbReference type="InParanoid" id="H2YK61"/>
<accession>H2YK61</accession>
<evidence type="ECO:0000313" key="2">
    <source>
        <dbReference type="Ensembl" id="ENSCSAVP00000005713.1"/>
    </source>
</evidence>
<reference evidence="3" key="1">
    <citation type="submission" date="2003-08" db="EMBL/GenBank/DDBJ databases">
        <authorList>
            <person name="Birren B."/>
            <person name="Nusbaum C."/>
            <person name="Abebe A."/>
            <person name="Abouelleil A."/>
            <person name="Adekoya E."/>
            <person name="Ait-zahra M."/>
            <person name="Allen N."/>
            <person name="Allen T."/>
            <person name="An P."/>
            <person name="Anderson M."/>
            <person name="Anderson S."/>
            <person name="Arachchi H."/>
            <person name="Armbruster J."/>
            <person name="Bachantsang P."/>
            <person name="Baldwin J."/>
            <person name="Barry A."/>
            <person name="Bayul T."/>
            <person name="Blitshsteyn B."/>
            <person name="Bloom T."/>
            <person name="Blye J."/>
            <person name="Boguslavskiy L."/>
            <person name="Borowsky M."/>
            <person name="Boukhgalter B."/>
            <person name="Brunache A."/>
            <person name="Butler J."/>
            <person name="Calixte N."/>
            <person name="Calvo S."/>
            <person name="Camarata J."/>
            <person name="Campo K."/>
            <person name="Chang J."/>
            <person name="Cheshatsang Y."/>
            <person name="Citroen M."/>
            <person name="Collymore A."/>
            <person name="Considine T."/>
            <person name="Cook A."/>
            <person name="Cooke P."/>
            <person name="Corum B."/>
            <person name="Cuomo C."/>
            <person name="David R."/>
            <person name="Dawoe T."/>
            <person name="Degray S."/>
            <person name="Dodge S."/>
            <person name="Dooley K."/>
            <person name="Dorje P."/>
            <person name="Dorjee K."/>
            <person name="Dorris L."/>
            <person name="Duffey N."/>
            <person name="Dupes A."/>
            <person name="Elkins T."/>
            <person name="Engels R."/>
            <person name="Erickson J."/>
            <person name="Farina A."/>
            <person name="Faro S."/>
            <person name="Ferreira P."/>
            <person name="Fischer H."/>
            <person name="Fitzgerald M."/>
            <person name="Foley K."/>
            <person name="Gage D."/>
            <person name="Galagan J."/>
            <person name="Gearin G."/>
            <person name="Gnerre S."/>
            <person name="Gnirke A."/>
            <person name="Goyette A."/>
            <person name="Graham J."/>
            <person name="Grandbois E."/>
            <person name="Gyaltsen K."/>
            <person name="Hafez N."/>
            <person name="Hagopian D."/>
            <person name="Hagos B."/>
            <person name="Hall J."/>
            <person name="Hatcher B."/>
            <person name="Heller A."/>
            <person name="Higgins H."/>
            <person name="Honan T."/>
            <person name="Horn A."/>
            <person name="Houde N."/>
            <person name="Hughes L."/>
            <person name="Hulme W."/>
            <person name="Husby E."/>
            <person name="Iliev I."/>
            <person name="Jaffe D."/>
            <person name="Jones C."/>
            <person name="Kamal M."/>
            <person name="Kamat A."/>
            <person name="Kamvysselis M."/>
            <person name="Karlsson E."/>
            <person name="Kells C."/>
            <person name="Kieu A."/>
            <person name="Kisner P."/>
            <person name="Kodira C."/>
            <person name="Kulbokas E."/>
            <person name="Labutti K."/>
            <person name="Lama D."/>
            <person name="Landers T."/>
            <person name="Leger J."/>
            <person name="Levine S."/>
            <person name="Lewis D."/>
            <person name="Lewis T."/>
            <person name="Lindblad-toh K."/>
            <person name="Liu X."/>
            <person name="Lokyitsang T."/>
            <person name="Lokyitsang Y."/>
            <person name="Lucien O."/>
            <person name="Lui A."/>
            <person name="Ma L.J."/>
            <person name="Mabbitt R."/>
            <person name="Macdonald J."/>
            <person name="Maclean C."/>
            <person name="Major J."/>
            <person name="Manning J."/>
            <person name="Marabella R."/>
            <person name="Maru K."/>
            <person name="Matthews C."/>
            <person name="Mauceli E."/>
            <person name="Mccarthy M."/>
            <person name="Mcdonough S."/>
            <person name="Mcghee T."/>
            <person name="Meldrim J."/>
            <person name="Meneus L."/>
            <person name="Mesirov J."/>
            <person name="Mihalev A."/>
            <person name="Mihova T."/>
            <person name="Mikkelsen T."/>
            <person name="Mlenga V."/>
            <person name="Moru K."/>
            <person name="Mozes J."/>
            <person name="Mulrain L."/>
            <person name="Munson G."/>
            <person name="Naylor J."/>
            <person name="Newes C."/>
            <person name="Nguyen C."/>
            <person name="Nguyen N."/>
            <person name="Nguyen T."/>
            <person name="Nicol R."/>
            <person name="Nielsen C."/>
            <person name="Nizzari M."/>
            <person name="Norbu C."/>
            <person name="Norbu N."/>
            <person name="O'donnell P."/>
            <person name="Okoawo O."/>
            <person name="O'leary S."/>
            <person name="Omotosho B."/>
            <person name="O'neill K."/>
            <person name="Osman S."/>
            <person name="Parker S."/>
            <person name="Perrin D."/>
            <person name="Phunkhang P."/>
            <person name="Piqani B."/>
            <person name="Purcell S."/>
            <person name="Rachupka T."/>
            <person name="Ramasamy U."/>
            <person name="Rameau R."/>
            <person name="Ray V."/>
            <person name="Raymond C."/>
            <person name="Retta R."/>
            <person name="Richardson S."/>
            <person name="Rise C."/>
            <person name="Rodriguez J."/>
            <person name="Rogers J."/>
            <person name="Rogov P."/>
            <person name="Rutman M."/>
            <person name="Schupbach R."/>
            <person name="Seaman C."/>
            <person name="Settipalli S."/>
            <person name="Sharpe T."/>
            <person name="Sheridan J."/>
            <person name="Sherpa N."/>
            <person name="Shi J."/>
            <person name="Smirnov S."/>
            <person name="Smith C."/>
            <person name="Sougnez C."/>
            <person name="Spencer B."/>
            <person name="Stalker J."/>
            <person name="Stange-thomann N."/>
            <person name="Stavropoulos S."/>
            <person name="Stetson K."/>
            <person name="Stone C."/>
            <person name="Stone S."/>
            <person name="Stubbs M."/>
            <person name="Talamas J."/>
            <person name="Tchuinga P."/>
            <person name="Tenzing P."/>
            <person name="Tesfaye S."/>
            <person name="Theodore J."/>
            <person name="Thoulutsang Y."/>
            <person name="Topham K."/>
            <person name="Towey S."/>
            <person name="Tsamla T."/>
            <person name="Tsomo N."/>
            <person name="Vallee D."/>
            <person name="Vassiliev H."/>
            <person name="Venkataraman V."/>
            <person name="Vinson J."/>
            <person name="Vo A."/>
            <person name="Wade C."/>
            <person name="Wang S."/>
            <person name="Wangchuk T."/>
            <person name="Wangdi T."/>
            <person name="Whittaker C."/>
            <person name="Wilkinson J."/>
            <person name="Wu Y."/>
            <person name="Wyman D."/>
            <person name="Yadav S."/>
            <person name="Yang S."/>
            <person name="Yang X."/>
            <person name="Yeager S."/>
            <person name="Yee E."/>
            <person name="Young G."/>
            <person name="Zainoun J."/>
            <person name="Zembeck L."/>
            <person name="Zimmer A."/>
            <person name="Zody M."/>
            <person name="Lander E."/>
        </authorList>
    </citation>
    <scope>NUCLEOTIDE SEQUENCE [LARGE SCALE GENOMIC DNA]</scope>
</reference>
<evidence type="ECO:0000313" key="3">
    <source>
        <dbReference type="Proteomes" id="UP000007875"/>
    </source>
</evidence>
<feature type="compositionally biased region" description="Low complexity" evidence="1">
    <location>
        <begin position="121"/>
        <end position="133"/>
    </location>
</feature>
<name>H2YK61_CIOSA</name>
<feature type="region of interest" description="Disordered" evidence="1">
    <location>
        <begin position="1"/>
        <end position="27"/>
    </location>
</feature>